<comment type="caution">
    <text evidence="1">The sequence shown here is derived from an EMBL/GenBank/DDBJ whole genome shotgun (WGS) entry which is preliminary data.</text>
</comment>
<name>A0A7U9J919_GEOTM</name>
<dbReference type="RefSeq" id="WP_023634406.1">
    <property type="nucleotide sequence ID" value="NZ_AYSF01000078.1"/>
</dbReference>
<dbReference type="AlphaFoldDB" id="A0A7U9J919"/>
<accession>A0A7U9J919</accession>
<dbReference type="EMBL" id="AYSF01000078">
    <property type="protein sequence ID" value="ESU71179.1"/>
    <property type="molecule type" value="Genomic_DNA"/>
</dbReference>
<gene>
    <name evidence="1" type="ORF">T260_15150</name>
</gene>
<dbReference type="Proteomes" id="UP000018339">
    <property type="component" value="Unassembled WGS sequence"/>
</dbReference>
<sequence>MQPLARDGFTAEQVKAAIHMAGGSRKIDFRYELLDKNDNVIGDLNNVIDAEISMDSLASIKRTAKFRLKDDGSINFLSDRIRPYLRLYVPPGRLLGRYYYFFQSSFSAEFDLRVAPEKGGWVEFPLGIFLLSSPTRKDSNQNIYRDVEAYDGLLILRDDKFDTRYTVRAGTNYRQAVIDILASAGITKHNIEQTDKVLPVDMEFEPGKEKLEAINALLTAINYTPIHVDVYGYFTSMTYRSPSIRSAEYTYKDDELSIIYAGMEEELDLFNVPNKWVVLCSNAEQSLMSSYTNSNPNSPTSTVNRGRTIVDYREVTDIADQQSLDAYVQRIAFEASQVYGKLTFETALNPLHDYMDVLEIDYSPLGIKGKYVETGWTMPLKAGARMKHEVRKVVAI</sequence>
<reference evidence="1 2" key="1">
    <citation type="journal article" date="2014" name="Genome Announc.">
        <title>Draft Genome Sequence of Geobacillus thermopakistaniensis Strain MAS1.</title>
        <authorList>
            <person name="Siddiqui M.A."/>
            <person name="Rashid N."/>
            <person name="Ayyampalayam S."/>
            <person name="Whitman W.B."/>
        </authorList>
    </citation>
    <scope>NUCLEOTIDE SEQUENCE [LARGE SCALE GENOMIC DNA]</scope>
    <source>
        <strain evidence="1 2">MAS1</strain>
    </source>
</reference>
<protein>
    <submittedName>
        <fullName evidence="1">Uncharacterized protein</fullName>
    </submittedName>
</protein>
<organism evidence="1 2">
    <name type="scientific">Geobacillus thermopakistaniensis (strain MAS1)</name>
    <dbReference type="NCBI Taxonomy" id="1408282"/>
    <lineage>
        <taxon>Bacteria</taxon>
        <taxon>Bacillati</taxon>
        <taxon>Bacillota</taxon>
        <taxon>Bacilli</taxon>
        <taxon>Bacillales</taxon>
        <taxon>Anoxybacillaceae</taxon>
        <taxon>Geobacillus</taxon>
    </lineage>
</organism>
<proteinExistence type="predicted"/>
<evidence type="ECO:0000313" key="1">
    <source>
        <dbReference type="EMBL" id="ESU71179.1"/>
    </source>
</evidence>
<evidence type="ECO:0000313" key="2">
    <source>
        <dbReference type="Proteomes" id="UP000018339"/>
    </source>
</evidence>
<keyword evidence="2" id="KW-1185">Reference proteome</keyword>